<name>A0A921LRF7_9ACTN</name>
<comment type="caution">
    <text evidence="1">The sequence shown here is derived from an EMBL/GenBank/DDBJ whole genome shotgun (WGS) entry which is preliminary data.</text>
</comment>
<organism evidence="1 2">
    <name type="scientific">Collinsella ihumii</name>
    <dbReference type="NCBI Taxonomy" id="1720204"/>
    <lineage>
        <taxon>Bacteria</taxon>
        <taxon>Bacillati</taxon>
        <taxon>Actinomycetota</taxon>
        <taxon>Coriobacteriia</taxon>
        <taxon>Coriobacteriales</taxon>
        <taxon>Coriobacteriaceae</taxon>
        <taxon>Collinsella</taxon>
    </lineage>
</organism>
<dbReference type="PANTHER" id="PTHR10000:SF8">
    <property type="entry name" value="HAD SUPERFAMILY HYDROLASE-LIKE, TYPE 3"/>
    <property type="match status" value="1"/>
</dbReference>
<accession>A0A921LRF7</accession>
<dbReference type="Pfam" id="PF08282">
    <property type="entry name" value="Hydrolase_3"/>
    <property type="match status" value="1"/>
</dbReference>
<dbReference type="NCBIfam" id="TIGR01484">
    <property type="entry name" value="HAD-SF-IIB"/>
    <property type="match status" value="1"/>
</dbReference>
<keyword evidence="1" id="KW-0378">Hydrolase</keyword>
<proteinExistence type="predicted"/>
<dbReference type="GO" id="GO:0016791">
    <property type="term" value="F:phosphatase activity"/>
    <property type="evidence" value="ECO:0007669"/>
    <property type="project" value="TreeGrafter"/>
</dbReference>
<gene>
    <name evidence="1" type="ORF">K8U80_06205</name>
</gene>
<evidence type="ECO:0000313" key="1">
    <source>
        <dbReference type="EMBL" id="HJG30972.1"/>
    </source>
</evidence>
<dbReference type="Gene3D" id="3.40.50.1000">
    <property type="entry name" value="HAD superfamily/HAD-like"/>
    <property type="match status" value="1"/>
</dbReference>
<dbReference type="InterPro" id="IPR006379">
    <property type="entry name" value="HAD-SF_hydro_IIB"/>
</dbReference>
<dbReference type="SUPFAM" id="SSF56784">
    <property type="entry name" value="HAD-like"/>
    <property type="match status" value="1"/>
</dbReference>
<protein>
    <submittedName>
        <fullName evidence="1">HAD family hydrolase</fullName>
    </submittedName>
</protein>
<dbReference type="GO" id="GO:0005829">
    <property type="term" value="C:cytosol"/>
    <property type="evidence" value="ECO:0007669"/>
    <property type="project" value="TreeGrafter"/>
</dbReference>
<reference evidence="1" key="1">
    <citation type="journal article" date="2021" name="PeerJ">
        <title>Extensive microbial diversity within the chicken gut microbiome revealed by metagenomics and culture.</title>
        <authorList>
            <person name="Gilroy R."/>
            <person name="Ravi A."/>
            <person name="Getino M."/>
            <person name="Pursley I."/>
            <person name="Horton D.L."/>
            <person name="Alikhan N.F."/>
            <person name="Baker D."/>
            <person name="Gharbi K."/>
            <person name="Hall N."/>
            <person name="Watson M."/>
            <person name="Adriaenssens E.M."/>
            <person name="Foster-Nyarko E."/>
            <person name="Jarju S."/>
            <person name="Secka A."/>
            <person name="Antonio M."/>
            <person name="Oren A."/>
            <person name="Chaudhuri R.R."/>
            <person name="La Ragione R."/>
            <person name="Hildebrand F."/>
            <person name="Pallen M.J."/>
        </authorList>
    </citation>
    <scope>NUCLEOTIDE SEQUENCE</scope>
    <source>
        <strain evidence="1">ChiGjej2B2-7701</strain>
    </source>
</reference>
<dbReference type="SFLD" id="SFLDS00003">
    <property type="entry name" value="Haloacid_Dehalogenase"/>
    <property type="match status" value="1"/>
</dbReference>
<dbReference type="Gene3D" id="3.30.1240.10">
    <property type="match status" value="1"/>
</dbReference>
<dbReference type="AlphaFoldDB" id="A0A921LRF7"/>
<evidence type="ECO:0000313" key="2">
    <source>
        <dbReference type="Proteomes" id="UP000746751"/>
    </source>
</evidence>
<dbReference type="Proteomes" id="UP000746751">
    <property type="component" value="Unassembled WGS sequence"/>
</dbReference>
<dbReference type="GO" id="GO:0000287">
    <property type="term" value="F:magnesium ion binding"/>
    <property type="evidence" value="ECO:0007669"/>
    <property type="project" value="TreeGrafter"/>
</dbReference>
<sequence>MIVFSDMDGTFLTSTKAVSARSLEALDALAARGIEFVPCTGRALVGIPPEVLGHPAVHYAISSNGAVVSRLDPENKTADAATALRLVPLAPESALAVWDIARDHDVTFDIFADGHSYLRRDLYDRMAEFVPDPSTLASMRWNRTPVDEEPEQTIERVDALERLAMYWYDPSDRDAIVEALRHVDNITVTRSYPMNIEVMDKDASKAASMAWLCEQLGMSAADAVAFGDNFNDMSMIELAGLGVAVANAETEVREAADMCCASNDEDGVASVILERLGLG</sequence>
<dbReference type="PANTHER" id="PTHR10000">
    <property type="entry name" value="PHOSPHOSERINE PHOSPHATASE"/>
    <property type="match status" value="1"/>
</dbReference>
<dbReference type="SFLD" id="SFLDG01140">
    <property type="entry name" value="C2.B:_Phosphomannomutase_and_P"/>
    <property type="match status" value="1"/>
</dbReference>
<dbReference type="EMBL" id="DYVF01000041">
    <property type="protein sequence ID" value="HJG30972.1"/>
    <property type="molecule type" value="Genomic_DNA"/>
</dbReference>
<reference evidence="1" key="2">
    <citation type="submission" date="2021-09" db="EMBL/GenBank/DDBJ databases">
        <authorList>
            <person name="Gilroy R."/>
        </authorList>
    </citation>
    <scope>NUCLEOTIDE SEQUENCE</scope>
    <source>
        <strain evidence="1">ChiGjej2B2-7701</strain>
    </source>
</reference>
<dbReference type="InterPro" id="IPR036412">
    <property type="entry name" value="HAD-like_sf"/>
</dbReference>
<dbReference type="InterPro" id="IPR023214">
    <property type="entry name" value="HAD_sf"/>
</dbReference>